<dbReference type="AlphaFoldDB" id="A0A1D2QSF5"/>
<proteinExistence type="predicted"/>
<protein>
    <submittedName>
        <fullName evidence="1">Uncharacterized protein</fullName>
    </submittedName>
</protein>
<dbReference type="Proteomes" id="UP000242502">
    <property type="component" value="Unassembled WGS sequence"/>
</dbReference>
<dbReference type="EMBL" id="MDLC01000008">
    <property type="protein sequence ID" value="ODS24522.1"/>
    <property type="molecule type" value="Genomic_DNA"/>
</dbReference>
<evidence type="ECO:0000313" key="2">
    <source>
        <dbReference type="Proteomes" id="UP000242502"/>
    </source>
</evidence>
<name>A0A1D2QSF5_9GAMM</name>
<evidence type="ECO:0000313" key="1">
    <source>
        <dbReference type="EMBL" id="ODS24522.1"/>
    </source>
</evidence>
<reference evidence="1 2" key="1">
    <citation type="journal article" date="2016" name="Appl. Environ. Microbiol.">
        <title>Lack of Overt Genome Reduction in the Bryostatin-Producing Bryozoan Symbiont "Candidatus Endobugula sertula".</title>
        <authorList>
            <person name="Miller I.J."/>
            <person name="Vanee N."/>
            <person name="Fong S.S."/>
            <person name="Lim-Fong G.E."/>
            <person name="Kwan J.C."/>
        </authorList>
    </citation>
    <scope>NUCLEOTIDE SEQUENCE [LARGE SCALE GENOMIC DNA]</scope>
    <source>
        <strain evidence="1">AB1-4</strain>
    </source>
</reference>
<gene>
    <name evidence="1" type="ORF">AB835_03535</name>
</gene>
<sequence length="122" mass="13979">MDTYPIIDTDGLQIGFEIENVYISDRGIFKLLSNIIGVDKASMRKIFKSSEYVVEFQYQGVDCVVWVPYDDSSRYWIGPQNPEVETIELGVLQKAFDSYTLPFLIKLVGDILSLKFIKAKKL</sequence>
<comment type="caution">
    <text evidence="1">The sequence shown here is derived from an EMBL/GenBank/DDBJ whole genome shotgun (WGS) entry which is preliminary data.</text>
</comment>
<organism evidence="1 2">
    <name type="scientific">Candidatus Endobugula sertula</name>
    <name type="common">Bugula neritina bacterial symbiont</name>
    <dbReference type="NCBI Taxonomy" id="62101"/>
    <lineage>
        <taxon>Bacteria</taxon>
        <taxon>Pseudomonadati</taxon>
        <taxon>Pseudomonadota</taxon>
        <taxon>Gammaproteobacteria</taxon>
        <taxon>Cellvibrionales</taxon>
        <taxon>Cellvibrionaceae</taxon>
        <taxon>Candidatus Endobugula</taxon>
    </lineage>
</organism>
<accession>A0A1D2QSF5</accession>
<dbReference type="STRING" id="62101.AB835_03535"/>